<dbReference type="PROSITE" id="PS51187">
    <property type="entry name" value="AUTOINDUCER_SYNTH_2"/>
    <property type="match status" value="1"/>
</dbReference>
<evidence type="ECO:0000256" key="3">
    <source>
        <dbReference type="ARBA" id="ARBA00022679"/>
    </source>
</evidence>
<keyword evidence="3" id="KW-0808">Transferase</keyword>
<keyword evidence="2 7" id="KW-0673">Quorum sensing</keyword>
<protein>
    <recommendedName>
        <fullName evidence="1">acyl-homoserine-lactone synthase</fullName>
        <ecNumber evidence="1">2.3.1.184</ecNumber>
    </recommendedName>
</protein>
<dbReference type="EMBL" id="LNCU01000130">
    <property type="protein sequence ID" value="KWV43933.1"/>
    <property type="molecule type" value="Genomic_DNA"/>
</dbReference>
<comment type="catalytic activity">
    <reaction evidence="6">
        <text>a fatty acyl-[ACP] + S-adenosyl-L-methionine = an N-acyl-L-homoserine lactone + S-methyl-5'-thioadenosine + holo-[ACP] + H(+)</text>
        <dbReference type="Rhea" id="RHEA:10096"/>
        <dbReference type="Rhea" id="RHEA-COMP:9685"/>
        <dbReference type="Rhea" id="RHEA-COMP:14125"/>
        <dbReference type="ChEBI" id="CHEBI:15378"/>
        <dbReference type="ChEBI" id="CHEBI:17509"/>
        <dbReference type="ChEBI" id="CHEBI:55474"/>
        <dbReference type="ChEBI" id="CHEBI:59789"/>
        <dbReference type="ChEBI" id="CHEBI:64479"/>
        <dbReference type="ChEBI" id="CHEBI:138651"/>
        <dbReference type="EC" id="2.3.1.184"/>
    </reaction>
</comment>
<evidence type="ECO:0000256" key="6">
    <source>
        <dbReference type="ARBA" id="ARBA00048576"/>
    </source>
</evidence>
<proteinExistence type="inferred from homology"/>
<comment type="similarity">
    <text evidence="7">Belongs to the autoinducer synthase family.</text>
</comment>
<dbReference type="GO" id="GO:0061579">
    <property type="term" value="F:N-acyl homoserine lactone synthase activity"/>
    <property type="evidence" value="ECO:0007669"/>
    <property type="project" value="UniProtKB-EC"/>
</dbReference>
<dbReference type="PROSITE" id="PS00949">
    <property type="entry name" value="AUTOINDUCER_SYNTH_1"/>
    <property type="match status" value="1"/>
</dbReference>
<dbReference type="Pfam" id="PF00765">
    <property type="entry name" value="Autoind_synth"/>
    <property type="match status" value="1"/>
</dbReference>
<dbReference type="PRINTS" id="PR01549">
    <property type="entry name" value="AUTOINDCRSYN"/>
</dbReference>
<dbReference type="AlphaFoldDB" id="A0A109J7T6"/>
<evidence type="ECO:0000256" key="4">
    <source>
        <dbReference type="ARBA" id="ARBA00022691"/>
    </source>
</evidence>
<dbReference type="InterPro" id="IPR016181">
    <property type="entry name" value="Acyl_CoA_acyltransferase"/>
</dbReference>
<dbReference type="Proteomes" id="UP000057737">
    <property type="component" value="Unassembled WGS sequence"/>
</dbReference>
<evidence type="ECO:0000256" key="2">
    <source>
        <dbReference type="ARBA" id="ARBA00022654"/>
    </source>
</evidence>
<organism evidence="8 9">
    <name type="scientific">Bradyrhizobium macuxiense</name>
    <dbReference type="NCBI Taxonomy" id="1755647"/>
    <lineage>
        <taxon>Bacteria</taxon>
        <taxon>Pseudomonadati</taxon>
        <taxon>Pseudomonadota</taxon>
        <taxon>Alphaproteobacteria</taxon>
        <taxon>Hyphomicrobiales</taxon>
        <taxon>Nitrobacteraceae</taxon>
        <taxon>Bradyrhizobium</taxon>
    </lineage>
</organism>
<accession>A0A109J7T6</accession>
<evidence type="ECO:0000256" key="1">
    <source>
        <dbReference type="ARBA" id="ARBA00012340"/>
    </source>
</evidence>
<sequence>MIQLITPPSYGEFSSTLVEMYRMRHRVFKLRMAWDVQTSGDMEMDDFDALHPIYLTQVSESGLVQGSVRLLPSLGPIMLRDTFSVLLDGHAAPSTPLVWESSRFAIDVASDAPKGDRGITRAAYELFAGMVEFGLSRKLTDIVTVTDVRMERILRRAGWPLRRIGNPAPIGNTVAVAGYLAISSEVLANLRKAGGLSTPALWTPVIFAAA</sequence>
<dbReference type="SUPFAM" id="SSF55729">
    <property type="entry name" value="Acyl-CoA N-acyltransferases (Nat)"/>
    <property type="match status" value="1"/>
</dbReference>
<evidence type="ECO:0000313" key="8">
    <source>
        <dbReference type="EMBL" id="KWV43933.1"/>
    </source>
</evidence>
<dbReference type="InterPro" id="IPR001690">
    <property type="entry name" value="Autoind_synthase"/>
</dbReference>
<dbReference type="PANTHER" id="PTHR39322">
    <property type="entry name" value="ACYL-HOMOSERINE-LACTONE SYNTHASE"/>
    <property type="match status" value="1"/>
</dbReference>
<dbReference type="GO" id="GO:0007165">
    <property type="term" value="P:signal transduction"/>
    <property type="evidence" value="ECO:0007669"/>
    <property type="project" value="TreeGrafter"/>
</dbReference>
<keyword evidence="4" id="KW-0949">S-adenosyl-L-methionine</keyword>
<dbReference type="GO" id="GO:0009372">
    <property type="term" value="P:quorum sensing"/>
    <property type="evidence" value="ECO:0007669"/>
    <property type="project" value="UniProtKB-UniRule"/>
</dbReference>
<keyword evidence="5 7" id="KW-0071">Autoinducer synthesis</keyword>
<evidence type="ECO:0000256" key="7">
    <source>
        <dbReference type="PROSITE-ProRule" id="PRU00533"/>
    </source>
</evidence>
<evidence type="ECO:0000313" key="9">
    <source>
        <dbReference type="Proteomes" id="UP000057737"/>
    </source>
</evidence>
<name>A0A109J7T6_9BRAD</name>
<dbReference type="OrthoDB" id="6169313at2"/>
<keyword evidence="9" id="KW-1185">Reference proteome</keyword>
<gene>
    <name evidence="8" type="ORF">AS156_24445</name>
</gene>
<dbReference type="Gene3D" id="3.40.630.30">
    <property type="match status" value="1"/>
</dbReference>
<dbReference type="InterPro" id="IPR018311">
    <property type="entry name" value="Autoind_synth_CS"/>
</dbReference>
<dbReference type="PANTHER" id="PTHR39322:SF1">
    <property type="entry name" value="ISOVALERYL-HOMOSERINE LACTONE SYNTHASE"/>
    <property type="match status" value="1"/>
</dbReference>
<reference evidence="8 9" key="1">
    <citation type="submission" date="2015-11" db="EMBL/GenBank/DDBJ databases">
        <title>Draft Genome Sequence of the Strain BR 10303 (Bradyrhizobium sp.) isolated from nodules of Centrolobium paraense.</title>
        <authorList>
            <person name="Zelli J.E."/>
            <person name="Simoes-Araujo J.L."/>
            <person name="Barauna A.C."/>
            <person name="Silva K."/>
        </authorList>
    </citation>
    <scope>NUCLEOTIDE SEQUENCE [LARGE SCALE GENOMIC DNA]</scope>
    <source>
        <strain evidence="8 9">BR 10303</strain>
    </source>
</reference>
<comment type="caution">
    <text evidence="8">The sequence shown here is derived from an EMBL/GenBank/DDBJ whole genome shotgun (WGS) entry which is preliminary data.</text>
</comment>
<dbReference type="RefSeq" id="WP_066515962.1">
    <property type="nucleotide sequence ID" value="NZ_LNCU01000130.1"/>
</dbReference>
<dbReference type="EC" id="2.3.1.184" evidence="1"/>
<evidence type="ECO:0000256" key="5">
    <source>
        <dbReference type="ARBA" id="ARBA00022929"/>
    </source>
</evidence>